<dbReference type="RefSeq" id="WP_134170307.1">
    <property type="nucleotide sequence ID" value="NZ_SODD01000030.1"/>
</dbReference>
<protein>
    <submittedName>
        <fullName evidence="2">Uncharacterized protein</fullName>
    </submittedName>
</protein>
<reference evidence="2 3" key="1">
    <citation type="submission" date="2019-03" db="EMBL/GenBank/DDBJ databases">
        <title>Genomic Encyclopedia of Type Strains, Phase IV (KMG-IV): sequencing the most valuable type-strain genomes for metagenomic binning, comparative biology and taxonomic classification.</title>
        <authorList>
            <person name="Goeker M."/>
        </authorList>
    </citation>
    <scope>NUCLEOTIDE SEQUENCE [LARGE SCALE GENOMIC DNA]</scope>
    <source>
        <strain evidence="2 3">DSM 28867</strain>
    </source>
</reference>
<sequence>MNNTLDFFCNALSIATILLMVMNLLRAKTLLGLGSTLMIMIVSGASGIIYGYLADLTELNAITTVPAIFINLCLFVAYIIIYLQQKNKAQNIK</sequence>
<accession>A0A4V3G6E0</accession>
<name>A0A4V3G6E0_9FIRM</name>
<evidence type="ECO:0000313" key="3">
    <source>
        <dbReference type="Proteomes" id="UP000294743"/>
    </source>
</evidence>
<comment type="caution">
    <text evidence="2">The sequence shown here is derived from an EMBL/GenBank/DDBJ whole genome shotgun (WGS) entry which is preliminary data.</text>
</comment>
<dbReference type="Proteomes" id="UP000294743">
    <property type="component" value="Unassembled WGS sequence"/>
</dbReference>
<dbReference type="EMBL" id="SODD01000030">
    <property type="protein sequence ID" value="TDW14824.1"/>
    <property type="molecule type" value="Genomic_DNA"/>
</dbReference>
<dbReference type="AlphaFoldDB" id="A0A4V3G6E0"/>
<feature type="transmembrane region" description="Helical" evidence="1">
    <location>
        <begin position="30"/>
        <end position="53"/>
    </location>
</feature>
<evidence type="ECO:0000313" key="2">
    <source>
        <dbReference type="EMBL" id="TDW14824.1"/>
    </source>
</evidence>
<keyword evidence="3" id="KW-1185">Reference proteome</keyword>
<keyword evidence="1" id="KW-0472">Membrane</keyword>
<gene>
    <name evidence="2" type="ORF">EDD63_13017</name>
</gene>
<keyword evidence="1" id="KW-1133">Transmembrane helix</keyword>
<evidence type="ECO:0000256" key="1">
    <source>
        <dbReference type="SAM" id="Phobius"/>
    </source>
</evidence>
<proteinExistence type="predicted"/>
<feature type="transmembrane region" description="Helical" evidence="1">
    <location>
        <begin position="6"/>
        <end position="25"/>
    </location>
</feature>
<keyword evidence="1" id="KW-0812">Transmembrane</keyword>
<feature type="transmembrane region" description="Helical" evidence="1">
    <location>
        <begin position="59"/>
        <end position="83"/>
    </location>
</feature>
<organism evidence="2 3">
    <name type="scientific">Breznakia blatticola</name>
    <dbReference type="NCBI Taxonomy" id="1754012"/>
    <lineage>
        <taxon>Bacteria</taxon>
        <taxon>Bacillati</taxon>
        <taxon>Bacillota</taxon>
        <taxon>Erysipelotrichia</taxon>
        <taxon>Erysipelotrichales</taxon>
        <taxon>Erysipelotrichaceae</taxon>
        <taxon>Breznakia</taxon>
    </lineage>
</organism>